<dbReference type="RefSeq" id="WP_218935242.1">
    <property type="nucleotide sequence ID" value="NZ_BMRD01000011.1"/>
</dbReference>
<evidence type="ECO:0000313" key="1">
    <source>
        <dbReference type="EMBL" id="NYE14960.1"/>
    </source>
</evidence>
<sequence length="128" mass="14785">MRHHICATRSTPDLVESAVRAGSPERAAEPLARFERWAGSVRQPWADALVLRCHRLLAADDQAEAHYTAALRLHDQDGRALEYARTAVLYGEWLRRARRKAEARRWLQDALEVFERLGMRPWSERARG</sequence>
<protein>
    <submittedName>
        <fullName evidence="1">Tetratricopeptide (TPR) repeat protein</fullName>
    </submittedName>
</protein>
<dbReference type="SUPFAM" id="SSF48452">
    <property type="entry name" value="TPR-like"/>
    <property type="match status" value="1"/>
</dbReference>
<name>A0A7Y9GGN6_9ACTN</name>
<dbReference type="InterPro" id="IPR011990">
    <property type="entry name" value="TPR-like_helical_dom_sf"/>
</dbReference>
<reference evidence="1 2" key="1">
    <citation type="submission" date="2020-07" db="EMBL/GenBank/DDBJ databases">
        <title>Sequencing the genomes of 1000 actinobacteria strains.</title>
        <authorList>
            <person name="Klenk H.-P."/>
        </authorList>
    </citation>
    <scope>NUCLEOTIDE SEQUENCE [LARGE SCALE GENOMIC DNA]</scope>
    <source>
        <strain evidence="1 2">DSM 43461</strain>
    </source>
</reference>
<dbReference type="Gene3D" id="1.25.40.10">
    <property type="entry name" value="Tetratricopeptide repeat domain"/>
    <property type="match status" value="1"/>
</dbReference>
<accession>A0A7Y9GGN6</accession>
<dbReference type="Proteomes" id="UP000591272">
    <property type="component" value="Unassembled WGS sequence"/>
</dbReference>
<dbReference type="EMBL" id="JACCBT010000001">
    <property type="protein sequence ID" value="NYE14960.1"/>
    <property type="molecule type" value="Genomic_DNA"/>
</dbReference>
<proteinExistence type="predicted"/>
<comment type="caution">
    <text evidence="1">The sequence shown here is derived from an EMBL/GenBank/DDBJ whole genome shotgun (WGS) entry which is preliminary data.</text>
</comment>
<dbReference type="AlphaFoldDB" id="A0A7Y9GGN6"/>
<keyword evidence="2" id="KW-1185">Reference proteome</keyword>
<gene>
    <name evidence="1" type="ORF">BJ999_005256</name>
</gene>
<organism evidence="1 2">
    <name type="scientific">Actinomadura citrea</name>
    <dbReference type="NCBI Taxonomy" id="46158"/>
    <lineage>
        <taxon>Bacteria</taxon>
        <taxon>Bacillati</taxon>
        <taxon>Actinomycetota</taxon>
        <taxon>Actinomycetes</taxon>
        <taxon>Streptosporangiales</taxon>
        <taxon>Thermomonosporaceae</taxon>
        <taxon>Actinomadura</taxon>
    </lineage>
</organism>
<evidence type="ECO:0000313" key="2">
    <source>
        <dbReference type="Proteomes" id="UP000591272"/>
    </source>
</evidence>